<dbReference type="Proteomes" id="UP000316270">
    <property type="component" value="Chromosome 14"/>
</dbReference>
<keyword evidence="2" id="KW-1185">Reference proteome</keyword>
<dbReference type="SUPFAM" id="SSF52047">
    <property type="entry name" value="RNI-like"/>
    <property type="match status" value="1"/>
</dbReference>
<evidence type="ECO:0000313" key="1">
    <source>
        <dbReference type="EMBL" id="QDS76026.1"/>
    </source>
</evidence>
<proteinExistence type="predicted"/>
<dbReference type="Gene3D" id="3.80.10.10">
    <property type="entry name" value="Ribonuclease Inhibitor"/>
    <property type="match status" value="1"/>
</dbReference>
<dbReference type="EMBL" id="CP042198">
    <property type="protein sequence ID" value="QDS76026.1"/>
    <property type="molecule type" value="Genomic_DNA"/>
</dbReference>
<dbReference type="InterPro" id="IPR032675">
    <property type="entry name" value="LRR_dom_sf"/>
</dbReference>
<dbReference type="OrthoDB" id="3935103at2759"/>
<evidence type="ECO:0008006" key="3">
    <source>
        <dbReference type="Google" id="ProtNLM"/>
    </source>
</evidence>
<sequence length="406" mass="45152">MPPSLQTLPNELKQKIAFELILPDPSPADPAPVLINRQIDTSHILAFRLTNRDIRDNAAIAFEEVISELCVGCSESSLDRVTKISEDPYFSKHIKRLCVSTRIYRGEATLLGPTNGSDQIHFNFGESERLMLASGQLMLKICNALQALPNCRTVVLSGSQLSSEVIAMRTSLTGNFAQQCRYHFDIGRVLYDLTSAIIVSGISLSEFNVMLDERGSMPIAAFVLCMPRLAQLQKAFSNLTSLKLQVECWNRASQNPDPSHFVTFVNSFPSVTTLELSLRDPGIGLDLPEDYLYSDLILRQIYLPNLRALVLAGMVTDGLFVEKFLLDHSASLRTLHIRNVGFTSSLACVTLFRALVGTTRLQELEVEAIWSCDDMTFDRNMLKSFTIRAQDGKIDCALNQALKAVI</sequence>
<protein>
    <recommendedName>
        <fullName evidence="3">F-box domain-containing protein</fullName>
    </recommendedName>
</protein>
<evidence type="ECO:0000313" key="2">
    <source>
        <dbReference type="Proteomes" id="UP000316270"/>
    </source>
</evidence>
<gene>
    <name evidence="1" type="ORF">FKW77_005045</name>
</gene>
<organism evidence="1 2">
    <name type="scientific">Venturia effusa</name>
    <dbReference type="NCBI Taxonomy" id="50376"/>
    <lineage>
        <taxon>Eukaryota</taxon>
        <taxon>Fungi</taxon>
        <taxon>Dikarya</taxon>
        <taxon>Ascomycota</taxon>
        <taxon>Pezizomycotina</taxon>
        <taxon>Dothideomycetes</taxon>
        <taxon>Pleosporomycetidae</taxon>
        <taxon>Venturiales</taxon>
        <taxon>Venturiaceae</taxon>
        <taxon>Venturia</taxon>
    </lineage>
</organism>
<accession>A0A517LKD0</accession>
<reference evidence="1 2" key="1">
    <citation type="submission" date="2019-07" db="EMBL/GenBank/DDBJ databases">
        <title>Finished genome of Venturia effusa.</title>
        <authorList>
            <person name="Young C.A."/>
            <person name="Cox M.P."/>
            <person name="Ganley A.R.D."/>
            <person name="David W.J."/>
        </authorList>
    </citation>
    <scope>NUCLEOTIDE SEQUENCE [LARGE SCALE GENOMIC DNA]</scope>
    <source>
        <strain evidence="2">albino</strain>
    </source>
</reference>
<dbReference type="AlphaFoldDB" id="A0A517LKD0"/>
<name>A0A517LKD0_9PEZI</name>